<evidence type="ECO:0000256" key="1">
    <source>
        <dbReference type="SAM" id="MobiDB-lite"/>
    </source>
</evidence>
<proteinExistence type="predicted"/>
<dbReference type="SMART" id="SM00240">
    <property type="entry name" value="FHA"/>
    <property type="match status" value="1"/>
</dbReference>
<evidence type="ECO:0000256" key="2">
    <source>
        <dbReference type="SAM" id="Phobius"/>
    </source>
</evidence>
<dbReference type="InterPro" id="IPR036465">
    <property type="entry name" value="vWFA_dom_sf"/>
</dbReference>
<gene>
    <name evidence="4" type="ORF">ABS361_11000</name>
</gene>
<dbReference type="EMBL" id="CP158568">
    <property type="protein sequence ID" value="XBY46686.1"/>
    <property type="molecule type" value="Genomic_DNA"/>
</dbReference>
<name>A0AAU7XF56_9HYPH</name>
<sequence>MRGIATYIFAGAAVWAGAVGPVAAEDLPSFQPQCLIANLDNLPHAICEFGPLAGGRIVHVQASKEGVGAAQEANFLGFTTVGKSSAVYYLVDRSTRRVKTLTPSIADAARLLEAARLSGPNDRFGFGAFSDRLDTIAQIGATREETVRATGVVRPEGQSSELYRFGVDAAKLLGLAQAERRILVIASDGRSDDTSATAADLVAAAKEAKAVVVALGYREKQDQPELAAFRKLAEDTGGTYWETNPQTGRFDEETVTRFSQYLDSGGTATFPLDKSSPRGRYLLTVQFEGGRSATGIVQADVIPPPGADAGKAEAGTGPVPSGGPAAPATGGFWEKERVLLAGVLVLALIGAGAGVWYALRARHPEKALAFLDTLDGARRPIVSAATRIGRHSDNDIRFVNDSVHRHHAVITREPDGRFSIADITRNRQTSNGVIVNGAFVEKQRLADGDLVELGEVKFRFVYA</sequence>
<dbReference type="SUPFAM" id="SSF53300">
    <property type="entry name" value="vWA-like"/>
    <property type="match status" value="1"/>
</dbReference>
<evidence type="ECO:0000259" key="3">
    <source>
        <dbReference type="PROSITE" id="PS50006"/>
    </source>
</evidence>
<dbReference type="Pfam" id="PF00498">
    <property type="entry name" value="FHA"/>
    <property type="match status" value="1"/>
</dbReference>
<dbReference type="Gene3D" id="2.60.200.20">
    <property type="match status" value="1"/>
</dbReference>
<reference evidence="4" key="1">
    <citation type="submission" date="2024-06" db="EMBL/GenBank/DDBJ databases">
        <title>Methylostella associata gen. nov., sp. nov., a novel Ancalomicrobiaceae-affiliated facultatively methylotrophic bacteria that feed on methanotrophs of the genus Methylococcus.</title>
        <authorList>
            <person name="Saltykova V."/>
            <person name="Danilova O.V."/>
            <person name="Oshkin I.Y."/>
            <person name="Belova S.E."/>
            <person name="Pimenov N.V."/>
            <person name="Dedysh S.N."/>
        </authorList>
    </citation>
    <scope>NUCLEOTIDE SEQUENCE</scope>
    <source>
        <strain evidence="4">S20</strain>
    </source>
</reference>
<dbReference type="PROSITE" id="PS50006">
    <property type="entry name" value="FHA_DOMAIN"/>
    <property type="match status" value="1"/>
</dbReference>
<dbReference type="RefSeq" id="WP_407051779.1">
    <property type="nucleotide sequence ID" value="NZ_CP158568.1"/>
</dbReference>
<dbReference type="SUPFAM" id="SSF49879">
    <property type="entry name" value="SMAD/FHA domain"/>
    <property type="match status" value="1"/>
</dbReference>
<keyword evidence="2" id="KW-0472">Membrane</keyword>
<evidence type="ECO:0000313" key="4">
    <source>
        <dbReference type="EMBL" id="XBY46686.1"/>
    </source>
</evidence>
<feature type="transmembrane region" description="Helical" evidence="2">
    <location>
        <begin position="338"/>
        <end position="359"/>
    </location>
</feature>
<keyword evidence="2" id="KW-0812">Transmembrane</keyword>
<dbReference type="InterPro" id="IPR008984">
    <property type="entry name" value="SMAD_FHA_dom_sf"/>
</dbReference>
<accession>A0AAU7XF56</accession>
<dbReference type="AlphaFoldDB" id="A0AAU7XF56"/>
<dbReference type="InterPro" id="IPR000253">
    <property type="entry name" value="FHA_dom"/>
</dbReference>
<dbReference type="Gene3D" id="3.40.50.410">
    <property type="entry name" value="von Willebrand factor, type A domain"/>
    <property type="match status" value="1"/>
</dbReference>
<protein>
    <submittedName>
        <fullName evidence="4">FHA domain-containing protein</fullName>
    </submittedName>
</protein>
<organism evidence="4">
    <name type="scientific">Methyloraptor flagellatus</name>
    <dbReference type="NCBI Taxonomy" id="3162530"/>
    <lineage>
        <taxon>Bacteria</taxon>
        <taxon>Pseudomonadati</taxon>
        <taxon>Pseudomonadota</taxon>
        <taxon>Alphaproteobacteria</taxon>
        <taxon>Hyphomicrobiales</taxon>
        <taxon>Ancalomicrobiaceae</taxon>
        <taxon>Methyloraptor</taxon>
    </lineage>
</organism>
<keyword evidence="2" id="KW-1133">Transmembrane helix</keyword>
<dbReference type="KEGG" id="mflg:ABS361_11000"/>
<feature type="domain" description="FHA" evidence="3">
    <location>
        <begin position="386"/>
        <end position="440"/>
    </location>
</feature>
<feature type="region of interest" description="Disordered" evidence="1">
    <location>
        <begin position="300"/>
        <end position="323"/>
    </location>
</feature>
<dbReference type="CDD" id="cd00060">
    <property type="entry name" value="FHA"/>
    <property type="match status" value="1"/>
</dbReference>
<feature type="compositionally biased region" description="Low complexity" evidence="1">
    <location>
        <begin position="314"/>
        <end position="323"/>
    </location>
</feature>